<evidence type="ECO:0000256" key="1">
    <source>
        <dbReference type="ARBA" id="ARBA00023002"/>
    </source>
</evidence>
<sequence length="281" mass="29216">MRGGRHGSGDHHRADVEGGCAVKIDDSVAAVVTGGASGLGEATARALAAKGARVAIFDRQREKGEAVAAAIGGRFFEVDVTSDESVDAGFTDARGIHGQERILVNCAGVGNAIKTASRAKEDGSIKHFPLDAFEWVIRINLIGSFRCLAKSAAGMMTLDPVEGGERGVAINTASVAAEDGQMGQAAYSASKGGIVGMTLPIARDLMNEGIRVNTILPGIFATPLMLGMGDKVVDALSSMVPFPKRLGDPAEYAALAVHMVENGYLNGERIRLDGAIRMAPR</sequence>
<dbReference type="AlphaFoldDB" id="A0A840FD78"/>
<comment type="caution">
    <text evidence="3">The sequence shown here is derived from an EMBL/GenBank/DDBJ whole genome shotgun (WGS) entry which is preliminary data.</text>
</comment>
<dbReference type="InterPro" id="IPR020904">
    <property type="entry name" value="Sc_DH/Rdtase_CS"/>
</dbReference>
<reference evidence="3 4" key="1">
    <citation type="submission" date="2020-08" db="EMBL/GenBank/DDBJ databases">
        <title>Genomic Encyclopedia of Type Strains, Phase IV (KMG-IV): sequencing the most valuable type-strain genomes for metagenomic binning, comparative biology and taxonomic classification.</title>
        <authorList>
            <person name="Goeker M."/>
        </authorList>
    </citation>
    <scope>NUCLEOTIDE SEQUENCE [LARGE SCALE GENOMIC DNA]</scope>
    <source>
        <strain evidence="3 4">YC6723</strain>
    </source>
</reference>
<dbReference type="GO" id="GO:0016491">
    <property type="term" value="F:oxidoreductase activity"/>
    <property type="evidence" value="ECO:0007669"/>
    <property type="project" value="UniProtKB-KW"/>
</dbReference>
<evidence type="ECO:0000313" key="3">
    <source>
        <dbReference type="EMBL" id="MBB4155559.1"/>
    </source>
</evidence>
<dbReference type="InterPro" id="IPR036291">
    <property type="entry name" value="NAD(P)-bd_dom_sf"/>
</dbReference>
<accession>A0A840FD78</accession>
<dbReference type="PRINTS" id="PR00081">
    <property type="entry name" value="GDHRDH"/>
</dbReference>
<dbReference type="Proteomes" id="UP000529795">
    <property type="component" value="Unassembled WGS sequence"/>
</dbReference>
<dbReference type="PROSITE" id="PS00061">
    <property type="entry name" value="ADH_SHORT"/>
    <property type="match status" value="1"/>
</dbReference>
<dbReference type="Gene3D" id="3.40.50.720">
    <property type="entry name" value="NAD(P)-binding Rossmann-like Domain"/>
    <property type="match status" value="1"/>
</dbReference>
<keyword evidence="1" id="KW-0560">Oxidoreductase</keyword>
<evidence type="ECO:0000313" key="4">
    <source>
        <dbReference type="Proteomes" id="UP000529795"/>
    </source>
</evidence>
<organism evidence="3 4">
    <name type="scientific">Sphingomonas jinjuensis</name>
    <dbReference type="NCBI Taxonomy" id="535907"/>
    <lineage>
        <taxon>Bacteria</taxon>
        <taxon>Pseudomonadati</taxon>
        <taxon>Pseudomonadota</taxon>
        <taxon>Alphaproteobacteria</taxon>
        <taxon>Sphingomonadales</taxon>
        <taxon>Sphingomonadaceae</taxon>
        <taxon>Sphingomonas</taxon>
    </lineage>
</organism>
<keyword evidence="4" id="KW-1185">Reference proteome</keyword>
<name>A0A840FD78_9SPHN</name>
<dbReference type="PRINTS" id="PR00080">
    <property type="entry name" value="SDRFAMILY"/>
</dbReference>
<dbReference type="SUPFAM" id="SSF51735">
    <property type="entry name" value="NAD(P)-binding Rossmann-fold domains"/>
    <property type="match status" value="1"/>
</dbReference>
<dbReference type="PANTHER" id="PTHR43658:SF8">
    <property type="entry name" value="17-BETA-HYDROXYSTEROID DEHYDROGENASE 14-RELATED"/>
    <property type="match status" value="1"/>
</dbReference>
<dbReference type="PANTHER" id="PTHR43658">
    <property type="entry name" value="SHORT-CHAIN DEHYDROGENASE/REDUCTASE"/>
    <property type="match status" value="1"/>
</dbReference>
<protein>
    <submittedName>
        <fullName evidence="3">NAD(P)-dependent dehydrogenase (Short-subunit alcohol dehydrogenase family)</fullName>
    </submittedName>
</protein>
<proteinExistence type="inferred from homology"/>
<evidence type="ECO:0000256" key="2">
    <source>
        <dbReference type="RuleBase" id="RU000363"/>
    </source>
</evidence>
<gene>
    <name evidence="3" type="ORF">GGQ80_003484</name>
</gene>
<dbReference type="EMBL" id="JACIEV010000014">
    <property type="protein sequence ID" value="MBB4155559.1"/>
    <property type="molecule type" value="Genomic_DNA"/>
</dbReference>
<comment type="similarity">
    <text evidence="2">Belongs to the short-chain dehydrogenases/reductases (SDR) family.</text>
</comment>
<dbReference type="Pfam" id="PF00106">
    <property type="entry name" value="adh_short"/>
    <property type="match status" value="1"/>
</dbReference>
<dbReference type="InterPro" id="IPR002347">
    <property type="entry name" value="SDR_fam"/>
</dbReference>